<dbReference type="InterPro" id="IPR002173">
    <property type="entry name" value="Carboh/pur_kinase_PfkB_CS"/>
</dbReference>
<dbReference type="GO" id="GO:0005524">
    <property type="term" value="F:ATP binding"/>
    <property type="evidence" value="ECO:0007669"/>
    <property type="project" value="UniProtKB-KW"/>
</dbReference>
<dbReference type="RefSeq" id="WP_115994662.1">
    <property type="nucleotide sequence ID" value="NZ_QRDY01000016.1"/>
</dbReference>
<evidence type="ECO:0000256" key="5">
    <source>
        <dbReference type="ARBA" id="ARBA00022840"/>
    </source>
</evidence>
<dbReference type="InterPro" id="IPR011611">
    <property type="entry name" value="PfkB_dom"/>
</dbReference>
<evidence type="ECO:0000256" key="1">
    <source>
        <dbReference type="ARBA" id="ARBA00010688"/>
    </source>
</evidence>
<evidence type="ECO:0000313" key="7">
    <source>
        <dbReference type="EMBL" id="RED55694.1"/>
    </source>
</evidence>
<gene>
    <name evidence="7" type="ORF">DFP95_11620</name>
</gene>
<dbReference type="GO" id="GO:0016301">
    <property type="term" value="F:kinase activity"/>
    <property type="evidence" value="ECO:0007669"/>
    <property type="project" value="UniProtKB-KW"/>
</dbReference>
<protein>
    <submittedName>
        <fullName evidence="7">Sugar/nucleoside kinase (Ribokinase family)</fullName>
    </submittedName>
</protein>
<name>A0A3D9I1S4_9BACL</name>
<keyword evidence="3" id="KW-0547">Nucleotide-binding</keyword>
<evidence type="ECO:0000256" key="4">
    <source>
        <dbReference type="ARBA" id="ARBA00022777"/>
    </source>
</evidence>
<comment type="caution">
    <text evidence="7">The sequence shown here is derived from an EMBL/GenBank/DDBJ whole genome shotgun (WGS) entry which is preliminary data.</text>
</comment>
<dbReference type="Pfam" id="PF00294">
    <property type="entry name" value="PfkB"/>
    <property type="match status" value="1"/>
</dbReference>
<keyword evidence="2" id="KW-0808">Transferase</keyword>
<dbReference type="Proteomes" id="UP000256869">
    <property type="component" value="Unassembled WGS sequence"/>
</dbReference>
<evidence type="ECO:0000259" key="6">
    <source>
        <dbReference type="Pfam" id="PF00294"/>
    </source>
</evidence>
<dbReference type="EMBL" id="QRDY01000016">
    <property type="protein sequence ID" value="RED55694.1"/>
    <property type="molecule type" value="Genomic_DNA"/>
</dbReference>
<dbReference type="SUPFAM" id="SSF53613">
    <property type="entry name" value="Ribokinase-like"/>
    <property type="match status" value="1"/>
</dbReference>
<accession>A0A3D9I1S4</accession>
<proteinExistence type="inferred from homology"/>
<dbReference type="CDD" id="cd01166">
    <property type="entry name" value="KdgK"/>
    <property type="match status" value="1"/>
</dbReference>
<keyword evidence="5" id="KW-0067">ATP-binding</keyword>
<sequence length="309" mass="34304">MNKNVYILGELNVDMILKGRDVVPEWNKEKLLDSFDIVLGSSSAITASGLSGLGLNVYMVSVVGDDQLGHFCIDQLRERGVDTRYVTIDKTLKTGVTVSLSTEKDRALLTYMGAIPHLRPEHLPKELFTAADHIHFGSYFLQEDMRTHWLQVFKEASAANIGTSFDTGWDIHEQWYPDLISELLEYTTFFIPSEDELMRIYPAEQLDEALVQLPVKRNIVAVKRGSKGAVMLDRQGNRTWGEPFPVTPIDTTGAGDSFNAGLIYRYLTGGDSREMLDFACACGALATLRIGGASAAPSVEEVRSFMKGR</sequence>
<dbReference type="InterPro" id="IPR050306">
    <property type="entry name" value="PfkB_Carbo_kinase"/>
</dbReference>
<evidence type="ECO:0000313" key="8">
    <source>
        <dbReference type="Proteomes" id="UP000256869"/>
    </source>
</evidence>
<dbReference type="AlphaFoldDB" id="A0A3D9I1S4"/>
<dbReference type="Gene3D" id="3.40.1190.20">
    <property type="match status" value="1"/>
</dbReference>
<keyword evidence="8" id="KW-1185">Reference proteome</keyword>
<feature type="domain" description="Carbohydrate kinase PfkB" evidence="6">
    <location>
        <begin position="31"/>
        <end position="297"/>
    </location>
</feature>
<dbReference type="OrthoDB" id="9813569at2"/>
<dbReference type="PANTHER" id="PTHR43085:SF1">
    <property type="entry name" value="PSEUDOURIDINE KINASE-RELATED"/>
    <property type="match status" value="1"/>
</dbReference>
<evidence type="ECO:0000256" key="2">
    <source>
        <dbReference type="ARBA" id="ARBA00022679"/>
    </source>
</evidence>
<keyword evidence="4 7" id="KW-0418">Kinase</keyword>
<dbReference type="InterPro" id="IPR029056">
    <property type="entry name" value="Ribokinase-like"/>
</dbReference>
<organism evidence="7 8">
    <name type="scientific">Cohnella lupini</name>
    <dbReference type="NCBI Taxonomy" id="1294267"/>
    <lineage>
        <taxon>Bacteria</taxon>
        <taxon>Bacillati</taxon>
        <taxon>Bacillota</taxon>
        <taxon>Bacilli</taxon>
        <taxon>Bacillales</taxon>
        <taxon>Paenibacillaceae</taxon>
        <taxon>Cohnella</taxon>
    </lineage>
</organism>
<evidence type="ECO:0000256" key="3">
    <source>
        <dbReference type="ARBA" id="ARBA00022741"/>
    </source>
</evidence>
<dbReference type="PROSITE" id="PS00584">
    <property type="entry name" value="PFKB_KINASES_2"/>
    <property type="match status" value="1"/>
</dbReference>
<dbReference type="PANTHER" id="PTHR43085">
    <property type="entry name" value="HEXOKINASE FAMILY MEMBER"/>
    <property type="match status" value="1"/>
</dbReference>
<comment type="similarity">
    <text evidence="1">Belongs to the carbohydrate kinase PfkB family.</text>
</comment>
<reference evidence="7 8" key="1">
    <citation type="submission" date="2018-07" db="EMBL/GenBank/DDBJ databases">
        <title>Genomic Encyclopedia of Type Strains, Phase III (KMG-III): the genomes of soil and plant-associated and newly described type strains.</title>
        <authorList>
            <person name="Whitman W."/>
        </authorList>
    </citation>
    <scope>NUCLEOTIDE SEQUENCE [LARGE SCALE GENOMIC DNA]</scope>
    <source>
        <strain evidence="7 8">CECT 8236</strain>
    </source>
</reference>